<protein>
    <recommendedName>
        <fullName evidence="4">Spore coat protein</fullName>
    </recommendedName>
</protein>
<dbReference type="Proteomes" id="UP000675284">
    <property type="component" value="Unassembled WGS sequence"/>
</dbReference>
<evidence type="ECO:0000313" key="3">
    <source>
        <dbReference type="Proteomes" id="UP000675284"/>
    </source>
</evidence>
<reference evidence="2" key="1">
    <citation type="submission" date="2021-04" db="EMBL/GenBank/DDBJ databases">
        <title>Isolation and polyphasic classification of algal microorganism.</title>
        <authorList>
            <person name="Wang S."/>
        </authorList>
    </citation>
    <scope>NUCLEOTIDE SEQUENCE</scope>
    <source>
        <strain evidence="2">720a</strain>
    </source>
</reference>
<dbReference type="EMBL" id="JAGSOT010000021">
    <property type="protein sequence ID" value="MBR7796134.1"/>
    <property type="molecule type" value="Genomic_DNA"/>
</dbReference>
<feature type="compositionally biased region" description="Gly residues" evidence="1">
    <location>
        <begin position="36"/>
        <end position="51"/>
    </location>
</feature>
<gene>
    <name evidence="2" type="ORF">KCX74_08770</name>
</gene>
<proteinExistence type="predicted"/>
<evidence type="ECO:0008006" key="4">
    <source>
        <dbReference type="Google" id="ProtNLM"/>
    </source>
</evidence>
<accession>A0A941DS69</accession>
<comment type="caution">
    <text evidence="2">The sequence shown here is derived from an EMBL/GenBank/DDBJ whole genome shotgun (WGS) entry which is preliminary data.</text>
</comment>
<evidence type="ECO:0000256" key="1">
    <source>
        <dbReference type="SAM" id="MobiDB-lite"/>
    </source>
</evidence>
<evidence type="ECO:0000313" key="2">
    <source>
        <dbReference type="EMBL" id="MBR7796134.1"/>
    </source>
</evidence>
<dbReference type="AlphaFoldDB" id="A0A941DS69"/>
<feature type="region of interest" description="Disordered" evidence="1">
    <location>
        <begin position="1"/>
        <end position="51"/>
    </location>
</feature>
<name>A0A941DS69_9BACI</name>
<keyword evidence="3" id="KW-1185">Reference proteome</keyword>
<organism evidence="2 3">
    <name type="scientific">Virgibacillus salarius</name>
    <dbReference type="NCBI Taxonomy" id="447199"/>
    <lineage>
        <taxon>Bacteria</taxon>
        <taxon>Bacillati</taxon>
        <taxon>Bacillota</taxon>
        <taxon>Bacilli</taxon>
        <taxon>Bacillales</taxon>
        <taxon>Bacillaceae</taxon>
        <taxon>Virgibacillus</taxon>
    </lineage>
</organism>
<sequence>MPPEQQFYVQEDIERRPPFGPGPGFKGGYGRPPFGGPGFGGPGFGGPGFGGPGFGGPGFGGPFFGGFGVPLIGGLAGGLLAGTLVNAFDDGGYGYYPPPYPPYYGGY</sequence>